<name>A0ABN4HTG1_9COXI</name>
<reference evidence="12 13" key="1">
    <citation type="journal article" date="2015" name="Genome Biol. Evol.">
        <title>Distinctive Genome Reduction Rates Revealed by Genomic Analyses of Two Coxiella-Like Endosymbionts in Ticks.</title>
        <authorList>
            <person name="Gottlieb Y."/>
            <person name="Lalzar I."/>
            <person name="Klasson L."/>
        </authorList>
    </citation>
    <scope>NUCLEOTIDE SEQUENCE [LARGE SCALE GENOMIC DNA]</scope>
    <source>
        <strain evidence="12 13">CRt</strain>
    </source>
</reference>
<protein>
    <submittedName>
        <fullName evidence="12">Protoporphyrinogen IX and coproporphyrinogen III oxidase HemY</fullName>
    </submittedName>
</protein>
<evidence type="ECO:0000313" key="13">
    <source>
        <dbReference type="Proteomes" id="UP000063965"/>
    </source>
</evidence>
<comment type="function">
    <text evidence="1">Involved in a late step of protoheme IX synthesis.</text>
</comment>
<evidence type="ECO:0000256" key="7">
    <source>
        <dbReference type="ARBA" id="ARBA00022989"/>
    </source>
</evidence>
<dbReference type="InterPro" id="IPR005254">
    <property type="entry name" value="Heme_biosyn_assoc_TPR_pro"/>
</dbReference>
<evidence type="ECO:0000313" key="12">
    <source>
        <dbReference type="EMBL" id="AKQ34030.1"/>
    </source>
</evidence>
<gene>
    <name evidence="12" type="primary">hemY</name>
    <name evidence="12" type="ORF">CleRT_15820</name>
</gene>
<evidence type="ECO:0000256" key="2">
    <source>
        <dbReference type="ARBA" id="ARBA00004429"/>
    </source>
</evidence>
<evidence type="ECO:0000256" key="6">
    <source>
        <dbReference type="ARBA" id="ARBA00022692"/>
    </source>
</evidence>
<dbReference type="PROSITE" id="PS50293">
    <property type="entry name" value="TPR_REGION"/>
    <property type="match status" value="1"/>
</dbReference>
<sequence length="392" mass="45581">MKFLILLFLLLLLSLWLGLEMAQDTGYILITYRHWSIETTLWVALISLIVLFLLLYFIFRLISHATHLSKNMQRWRKMRLYRRGRHLTNTGLCELAEGRWQRAEQTLTKSAKMIRSPLINYLAAAQAANAKQAYERRDNYLRLAHTTTKGSAIAVGLTQAQLQICNHQWEQALATLQHLDQEDSHHEYTLKLLKQVYLKLQDWQNLRPLFPGLRKFKVEPPETLAALEKETYINLLAEAYQKGKQPLIKAWESLPCHFQQDVDLIEPYTRYLITLGEADRAIPLIEHILKKQWNPALVTTYGLACPIKEFKQLATAELWLKKYPKEPELFLCLGRLSLREKFLGKARDYLQSSIKLAPTPAAYQELGRIYEEQGQKNTALDCYRKALAFGNI</sequence>
<keyword evidence="5" id="KW-0997">Cell inner membrane</keyword>
<proteinExistence type="predicted"/>
<dbReference type="NCBIfam" id="TIGR00540">
    <property type="entry name" value="TPR_hemY_coli"/>
    <property type="match status" value="1"/>
</dbReference>
<dbReference type="Pfam" id="PF07219">
    <property type="entry name" value="HemY_N"/>
    <property type="match status" value="1"/>
</dbReference>
<comment type="pathway">
    <text evidence="3">Porphyrin-containing compound metabolism; protoheme biosynthesis.</text>
</comment>
<evidence type="ECO:0000256" key="3">
    <source>
        <dbReference type="ARBA" id="ARBA00004744"/>
    </source>
</evidence>
<dbReference type="RefSeq" id="WP_048875724.1">
    <property type="nucleotide sequence ID" value="NZ_CP011126.1"/>
</dbReference>
<keyword evidence="13" id="KW-1185">Reference proteome</keyword>
<keyword evidence="8 10" id="KW-0472">Membrane</keyword>
<organism evidence="12 13">
    <name type="scientific">Candidatus Coxiella mudrowiae</name>
    <dbReference type="NCBI Taxonomy" id="2054173"/>
    <lineage>
        <taxon>Bacteria</taxon>
        <taxon>Pseudomonadati</taxon>
        <taxon>Pseudomonadota</taxon>
        <taxon>Gammaproteobacteria</taxon>
        <taxon>Legionellales</taxon>
        <taxon>Coxiellaceae</taxon>
        <taxon>Coxiella</taxon>
    </lineage>
</organism>
<keyword evidence="9" id="KW-0627">Porphyrin biosynthesis</keyword>
<evidence type="ECO:0000256" key="5">
    <source>
        <dbReference type="ARBA" id="ARBA00022519"/>
    </source>
</evidence>
<dbReference type="InterPro" id="IPR011990">
    <property type="entry name" value="TPR-like_helical_dom_sf"/>
</dbReference>
<comment type="subcellular location">
    <subcellularLocation>
        <location evidence="2">Cell inner membrane</location>
        <topology evidence="2">Multi-pass membrane protein</topology>
    </subcellularLocation>
</comment>
<dbReference type="EMBL" id="CP011126">
    <property type="protein sequence ID" value="AKQ34030.1"/>
    <property type="molecule type" value="Genomic_DNA"/>
</dbReference>
<evidence type="ECO:0000256" key="10">
    <source>
        <dbReference type="SAM" id="Phobius"/>
    </source>
</evidence>
<dbReference type="InterPro" id="IPR010817">
    <property type="entry name" value="HemY_N"/>
</dbReference>
<evidence type="ECO:0000256" key="1">
    <source>
        <dbReference type="ARBA" id="ARBA00002962"/>
    </source>
</evidence>
<evidence type="ECO:0000256" key="4">
    <source>
        <dbReference type="ARBA" id="ARBA00022475"/>
    </source>
</evidence>
<keyword evidence="4" id="KW-1003">Cell membrane</keyword>
<accession>A0ABN4HTG1</accession>
<dbReference type="SUPFAM" id="SSF48452">
    <property type="entry name" value="TPR-like"/>
    <property type="match status" value="2"/>
</dbReference>
<evidence type="ECO:0000256" key="8">
    <source>
        <dbReference type="ARBA" id="ARBA00023136"/>
    </source>
</evidence>
<keyword evidence="6 10" id="KW-0812">Transmembrane</keyword>
<dbReference type="Gene3D" id="1.25.40.10">
    <property type="entry name" value="Tetratricopeptide repeat domain"/>
    <property type="match status" value="1"/>
</dbReference>
<keyword evidence="7 10" id="KW-1133">Transmembrane helix</keyword>
<dbReference type="Pfam" id="PF13176">
    <property type="entry name" value="TPR_7"/>
    <property type="match status" value="1"/>
</dbReference>
<dbReference type="InterPro" id="IPR019734">
    <property type="entry name" value="TPR_rpt"/>
</dbReference>
<dbReference type="Proteomes" id="UP000063965">
    <property type="component" value="Chromosome"/>
</dbReference>
<feature type="domain" description="HemY N-terminal" evidence="11">
    <location>
        <begin position="26"/>
        <end position="131"/>
    </location>
</feature>
<feature type="transmembrane region" description="Helical" evidence="10">
    <location>
        <begin position="41"/>
        <end position="62"/>
    </location>
</feature>
<evidence type="ECO:0000259" key="11">
    <source>
        <dbReference type="Pfam" id="PF07219"/>
    </source>
</evidence>
<evidence type="ECO:0000256" key="9">
    <source>
        <dbReference type="ARBA" id="ARBA00023244"/>
    </source>
</evidence>